<evidence type="ECO:0000259" key="3">
    <source>
        <dbReference type="PROSITE" id="PS50158"/>
    </source>
</evidence>
<dbReference type="AlphaFoldDB" id="A0A9W7IU98"/>
<organism evidence="4 5">
    <name type="scientific">Hibiscus trionum</name>
    <name type="common">Flower of an hour</name>
    <dbReference type="NCBI Taxonomy" id="183268"/>
    <lineage>
        <taxon>Eukaryota</taxon>
        <taxon>Viridiplantae</taxon>
        <taxon>Streptophyta</taxon>
        <taxon>Embryophyta</taxon>
        <taxon>Tracheophyta</taxon>
        <taxon>Spermatophyta</taxon>
        <taxon>Magnoliopsida</taxon>
        <taxon>eudicotyledons</taxon>
        <taxon>Gunneridae</taxon>
        <taxon>Pentapetalae</taxon>
        <taxon>rosids</taxon>
        <taxon>malvids</taxon>
        <taxon>Malvales</taxon>
        <taxon>Malvaceae</taxon>
        <taxon>Malvoideae</taxon>
        <taxon>Hibiscus</taxon>
    </lineage>
</organism>
<feature type="compositionally biased region" description="Basic residues" evidence="2">
    <location>
        <begin position="75"/>
        <end position="90"/>
    </location>
</feature>
<dbReference type="InterPro" id="IPR001878">
    <property type="entry name" value="Znf_CCHC"/>
</dbReference>
<dbReference type="GO" id="GO:0008270">
    <property type="term" value="F:zinc ion binding"/>
    <property type="evidence" value="ECO:0007669"/>
    <property type="project" value="UniProtKB-KW"/>
</dbReference>
<keyword evidence="1" id="KW-0862">Zinc</keyword>
<dbReference type="SUPFAM" id="SSF57756">
    <property type="entry name" value="Retrovirus zinc finger-like domains"/>
    <property type="match status" value="1"/>
</dbReference>
<name>A0A9W7IU98_HIBTR</name>
<reference evidence="4" key="1">
    <citation type="submission" date="2023-05" db="EMBL/GenBank/DDBJ databases">
        <title>Genome and transcriptome analyses reveal genes involved in the formation of fine ridges on petal epidermal cells in Hibiscus trionum.</title>
        <authorList>
            <person name="Koshimizu S."/>
            <person name="Masuda S."/>
            <person name="Ishii T."/>
            <person name="Shirasu K."/>
            <person name="Hoshino A."/>
            <person name="Arita M."/>
        </authorList>
    </citation>
    <scope>NUCLEOTIDE SEQUENCE</scope>
    <source>
        <strain evidence="4">Hamamatsu line</strain>
    </source>
</reference>
<protein>
    <recommendedName>
        <fullName evidence="3">CCHC-type domain-containing protein</fullName>
    </recommendedName>
</protein>
<accession>A0A9W7IU98</accession>
<feature type="domain" description="CCHC-type" evidence="3">
    <location>
        <begin position="102"/>
        <end position="116"/>
    </location>
</feature>
<keyword evidence="1" id="KW-0863">Zinc-finger</keyword>
<dbReference type="GO" id="GO:0003676">
    <property type="term" value="F:nucleic acid binding"/>
    <property type="evidence" value="ECO:0007669"/>
    <property type="project" value="InterPro"/>
</dbReference>
<dbReference type="Pfam" id="PF22936">
    <property type="entry name" value="Pol_BBD"/>
    <property type="match status" value="1"/>
</dbReference>
<evidence type="ECO:0000313" key="5">
    <source>
        <dbReference type="Proteomes" id="UP001165190"/>
    </source>
</evidence>
<feature type="region of interest" description="Disordered" evidence="2">
    <location>
        <begin position="70"/>
        <end position="90"/>
    </location>
</feature>
<dbReference type="OrthoDB" id="2013098at2759"/>
<evidence type="ECO:0000256" key="1">
    <source>
        <dbReference type="PROSITE-ProRule" id="PRU00047"/>
    </source>
</evidence>
<dbReference type="EMBL" id="BSYR01000036">
    <property type="protein sequence ID" value="GMJ02452.1"/>
    <property type="molecule type" value="Genomic_DNA"/>
</dbReference>
<dbReference type="InterPro" id="IPR036875">
    <property type="entry name" value="Znf_CCHC_sf"/>
</dbReference>
<dbReference type="Proteomes" id="UP001165190">
    <property type="component" value="Unassembled WGS sequence"/>
</dbReference>
<proteinExistence type="predicted"/>
<comment type="caution">
    <text evidence="4">The sequence shown here is derived from an EMBL/GenBank/DDBJ whole genome shotgun (WGS) entry which is preliminary data.</text>
</comment>
<keyword evidence="5" id="KW-1185">Reference proteome</keyword>
<evidence type="ECO:0000313" key="4">
    <source>
        <dbReference type="EMBL" id="GMJ02452.1"/>
    </source>
</evidence>
<gene>
    <name evidence="4" type="ORF">HRI_003914400</name>
</gene>
<keyword evidence="1" id="KW-0479">Metal-binding</keyword>
<dbReference type="InterPro" id="IPR054722">
    <property type="entry name" value="PolX-like_BBD"/>
</dbReference>
<sequence>MSEDKNFMQPDVPRFDGHYDHWSLLMENLLRSKGYWNLIETGYNEPATGVVLSEAQQKEQVSQALKVTVDDRNRGRGRGRGGYKSRGRGRGRQAFNKATIECYKCHNLGHFQYECPAWGKHANYTELNDHKEMLLMSYVEVNHALCEDIWFFDSGCSNHMSENKTAFCELNETFQKKKVKLGNGTNMCAPGKERVRLNVNGINHVITDVFYVPELKNNLVSIADVTCTDCMVGKQHRDPISKKSTWRAT</sequence>
<evidence type="ECO:0000256" key="2">
    <source>
        <dbReference type="SAM" id="MobiDB-lite"/>
    </source>
</evidence>
<dbReference type="PROSITE" id="PS50158">
    <property type="entry name" value="ZF_CCHC"/>
    <property type="match status" value="1"/>
</dbReference>